<sequence length="219" mass="23749">MPKKHCSIALCSSKETDVVYHKFPVGLPQRQQWIDFVRASGRGDTWAPRKKSRICSRHFAPSCYVQDPERLAQLGFSTKALLLGPGALPTVYIGADLAAGSTSAAPSAKRPRHEVRRLKVDATSQCAIFMTSKGTMATLAKSTNTVGLQAVRITEDVGRVKVDASTQCAVRMTLKATQAAFNPRGSRTVGVQTMNSMANGLVDLCAVSWNHDLRTLSRC</sequence>
<name>A0ACB7T9E5_HYAAI</name>
<organism evidence="1 2">
    <name type="scientific">Hyalomma asiaticum</name>
    <name type="common">Tick</name>
    <dbReference type="NCBI Taxonomy" id="266040"/>
    <lineage>
        <taxon>Eukaryota</taxon>
        <taxon>Metazoa</taxon>
        <taxon>Ecdysozoa</taxon>
        <taxon>Arthropoda</taxon>
        <taxon>Chelicerata</taxon>
        <taxon>Arachnida</taxon>
        <taxon>Acari</taxon>
        <taxon>Parasitiformes</taxon>
        <taxon>Ixodida</taxon>
        <taxon>Ixodoidea</taxon>
        <taxon>Ixodidae</taxon>
        <taxon>Hyalomminae</taxon>
        <taxon>Hyalomma</taxon>
    </lineage>
</organism>
<evidence type="ECO:0000313" key="1">
    <source>
        <dbReference type="EMBL" id="KAH6942881.1"/>
    </source>
</evidence>
<proteinExistence type="predicted"/>
<protein>
    <submittedName>
        <fullName evidence="1">Uncharacterized protein</fullName>
    </submittedName>
</protein>
<accession>A0ACB7T9E5</accession>
<gene>
    <name evidence="1" type="ORF">HPB50_011414</name>
</gene>
<keyword evidence="2" id="KW-1185">Reference proteome</keyword>
<dbReference type="EMBL" id="CM023490">
    <property type="protein sequence ID" value="KAH6942881.1"/>
    <property type="molecule type" value="Genomic_DNA"/>
</dbReference>
<dbReference type="Proteomes" id="UP000821845">
    <property type="component" value="Chromosome 10"/>
</dbReference>
<comment type="caution">
    <text evidence="1">The sequence shown here is derived from an EMBL/GenBank/DDBJ whole genome shotgun (WGS) entry which is preliminary data.</text>
</comment>
<reference evidence="1" key="1">
    <citation type="submission" date="2020-05" db="EMBL/GenBank/DDBJ databases">
        <title>Large-scale comparative analyses of tick genomes elucidate their genetic diversity and vector capacities.</title>
        <authorList>
            <person name="Jia N."/>
            <person name="Wang J."/>
            <person name="Shi W."/>
            <person name="Du L."/>
            <person name="Sun Y."/>
            <person name="Zhan W."/>
            <person name="Jiang J."/>
            <person name="Wang Q."/>
            <person name="Zhang B."/>
            <person name="Ji P."/>
            <person name="Sakyi L.B."/>
            <person name="Cui X."/>
            <person name="Yuan T."/>
            <person name="Jiang B."/>
            <person name="Yang W."/>
            <person name="Lam T.T.-Y."/>
            <person name="Chang Q."/>
            <person name="Ding S."/>
            <person name="Wang X."/>
            <person name="Zhu J."/>
            <person name="Ruan X."/>
            <person name="Zhao L."/>
            <person name="Wei J."/>
            <person name="Que T."/>
            <person name="Du C."/>
            <person name="Cheng J."/>
            <person name="Dai P."/>
            <person name="Han X."/>
            <person name="Huang E."/>
            <person name="Gao Y."/>
            <person name="Liu J."/>
            <person name="Shao H."/>
            <person name="Ye R."/>
            <person name="Li L."/>
            <person name="Wei W."/>
            <person name="Wang X."/>
            <person name="Wang C."/>
            <person name="Yang T."/>
            <person name="Huo Q."/>
            <person name="Li W."/>
            <person name="Guo W."/>
            <person name="Chen H."/>
            <person name="Zhou L."/>
            <person name="Ni X."/>
            <person name="Tian J."/>
            <person name="Zhou Y."/>
            <person name="Sheng Y."/>
            <person name="Liu T."/>
            <person name="Pan Y."/>
            <person name="Xia L."/>
            <person name="Li J."/>
            <person name="Zhao F."/>
            <person name="Cao W."/>
        </authorList>
    </citation>
    <scope>NUCLEOTIDE SEQUENCE</scope>
    <source>
        <strain evidence="1">Hyas-2018</strain>
    </source>
</reference>
<evidence type="ECO:0000313" key="2">
    <source>
        <dbReference type="Proteomes" id="UP000821845"/>
    </source>
</evidence>